<accession>A0A167KPI2</accession>
<protein>
    <submittedName>
        <fullName evidence="2">Uncharacterized protein</fullName>
    </submittedName>
</protein>
<sequence>MDFGMSIEMSSCREGPVASPMRTGVCPPRRPLERVEDRDWSLCFDSGMLVPHRPRLRLFIGAVQDGDDITRRRSYKKRRHPADDEQRDRSSRAIARWLPRYRTDNPLVNKGSSLSDSEHCSNPFAPRQQTRGQGQRMGRRSEKSKLSAVTACHRIQTWAWM</sequence>
<feature type="compositionally biased region" description="Low complexity" evidence="1">
    <location>
        <begin position="127"/>
        <end position="136"/>
    </location>
</feature>
<feature type="region of interest" description="Disordered" evidence="1">
    <location>
        <begin position="69"/>
        <end position="146"/>
    </location>
</feature>
<evidence type="ECO:0000313" key="2">
    <source>
        <dbReference type="EMBL" id="KZO94861.1"/>
    </source>
</evidence>
<evidence type="ECO:0000313" key="3">
    <source>
        <dbReference type="Proteomes" id="UP000076738"/>
    </source>
</evidence>
<name>A0A167KPI2_CALVF</name>
<gene>
    <name evidence="2" type="ORF">CALVIDRAFT_192545</name>
</gene>
<dbReference type="EMBL" id="KV417292">
    <property type="protein sequence ID" value="KZO94861.1"/>
    <property type="molecule type" value="Genomic_DNA"/>
</dbReference>
<dbReference type="Proteomes" id="UP000076738">
    <property type="component" value="Unassembled WGS sequence"/>
</dbReference>
<feature type="region of interest" description="Disordered" evidence="1">
    <location>
        <begin position="1"/>
        <end position="21"/>
    </location>
</feature>
<proteinExistence type="predicted"/>
<reference evidence="2 3" key="1">
    <citation type="journal article" date="2016" name="Mol. Biol. Evol.">
        <title>Comparative Genomics of Early-Diverging Mushroom-Forming Fungi Provides Insights into the Origins of Lignocellulose Decay Capabilities.</title>
        <authorList>
            <person name="Nagy L.G."/>
            <person name="Riley R."/>
            <person name="Tritt A."/>
            <person name="Adam C."/>
            <person name="Daum C."/>
            <person name="Floudas D."/>
            <person name="Sun H."/>
            <person name="Yadav J.S."/>
            <person name="Pangilinan J."/>
            <person name="Larsson K.H."/>
            <person name="Matsuura K."/>
            <person name="Barry K."/>
            <person name="Labutti K."/>
            <person name="Kuo R."/>
            <person name="Ohm R.A."/>
            <person name="Bhattacharya S.S."/>
            <person name="Shirouzu T."/>
            <person name="Yoshinaga Y."/>
            <person name="Martin F.M."/>
            <person name="Grigoriev I.V."/>
            <person name="Hibbett D.S."/>
        </authorList>
    </citation>
    <scope>NUCLEOTIDE SEQUENCE [LARGE SCALE GENOMIC DNA]</scope>
    <source>
        <strain evidence="2 3">TUFC12733</strain>
    </source>
</reference>
<evidence type="ECO:0000256" key="1">
    <source>
        <dbReference type="SAM" id="MobiDB-lite"/>
    </source>
</evidence>
<feature type="compositionally biased region" description="Basic and acidic residues" evidence="1">
    <location>
        <begin position="81"/>
        <end position="91"/>
    </location>
</feature>
<keyword evidence="3" id="KW-1185">Reference proteome</keyword>
<dbReference type="AlphaFoldDB" id="A0A167KPI2"/>
<organism evidence="2 3">
    <name type="scientific">Calocera viscosa (strain TUFC12733)</name>
    <dbReference type="NCBI Taxonomy" id="1330018"/>
    <lineage>
        <taxon>Eukaryota</taxon>
        <taxon>Fungi</taxon>
        <taxon>Dikarya</taxon>
        <taxon>Basidiomycota</taxon>
        <taxon>Agaricomycotina</taxon>
        <taxon>Dacrymycetes</taxon>
        <taxon>Dacrymycetales</taxon>
        <taxon>Dacrymycetaceae</taxon>
        <taxon>Calocera</taxon>
    </lineage>
</organism>